<protein>
    <recommendedName>
        <fullName evidence="3">Protein PIGBOS1</fullName>
    </recommendedName>
</protein>
<evidence type="ECO:0000313" key="1">
    <source>
        <dbReference type="Ensembl" id="ENSOABP00000072213.1"/>
    </source>
</evidence>
<evidence type="ECO:0000313" key="2">
    <source>
        <dbReference type="Proteomes" id="UP000472276"/>
    </source>
</evidence>
<accession>A0AAZ1XXE4</accession>
<reference evidence="2" key="1">
    <citation type="submission" date="2020-03" db="EMBL/GenBank/DDBJ databases">
        <title>Evolution of repeat sequences and sex chromosomes of tilapia species revealed by chromosome-level genomes.</title>
        <authorList>
            <person name="Xu L."/>
            <person name="Tao W."/>
            <person name="Wang D."/>
            <person name="Zhou Q."/>
        </authorList>
    </citation>
    <scope>NUCLEOTIDE SEQUENCE [LARGE SCALE GENOMIC DNA]</scope>
    <source>
        <strain evidence="2">Israel</strain>
    </source>
</reference>
<dbReference type="GeneID" id="116334623"/>
<organism evidence="1 2">
    <name type="scientific">Oreochromis aureus</name>
    <name type="common">Israeli tilapia</name>
    <name type="synonym">Chromis aureus</name>
    <dbReference type="NCBI Taxonomy" id="47969"/>
    <lineage>
        <taxon>Eukaryota</taxon>
        <taxon>Metazoa</taxon>
        <taxon>Chordata</taxon>
        <taxon>Craniata</taxon>
        <taxon>Vertebrata</taxon>
        <taxon>Euteleostomi</taxon>
        <taxon>Actinopterygii</taxon>
        <taxon>Neopterygii</taxon>
        <taxon>Teleostei</taxon>
        <taxon>Neoteleostei</taxon>
        <taxon>Acanthomorphata</taxon>
        <taxon>Ovalentaria</taxon>
        <taxon>Cichlomorphae</taxon>
        <taxon>Cichliformes</taxon>
        <taxon>Cichlidae</taxon>
        <taxon>African cichlids</taxon>
        <taxon>Pseudocrenilabrinae</taxon>
        <taxon>Oreochromini</taxon>
        <taxon>Oreochromis</taxon>
    </lineage>
</organism>
<gene>
    <name evidence="1" type="primary">LOC116334623</name>
</gene>
<sequence>MFRRRLPFTQLAFATMLGVAGGIYIYRPYFETVPKTSGQQIQDKPKQQNERD</sequence>
<proteinExistence type="predicted"/>
<dbReference type="Proteomes" id="UP000472276">
    <property type="component" value="Unassembled WGS sequence"/>
</dbReference>
<name>A0AAZ1XXE4_OREAU</name>
<evidence type="ECO:0008006" key="3">
    <source>
        <dbReference type="Google" id="ProtNLM"/>
    </source>
</evidence>
<dbReference type="RefSeq" id="XP_031613941.1">
    <property type="nucleotide sequence ID" value="XM_031758081.2"/>
</dbReference>
<dbReference type="AlphaFoldDB" id="A0AAZ1XXE4"/>
<reference evidence="1" key="2">
    <citation type="submission" date="2025-08" db="UniProtKB">
        <authorList>
            <consortium name="Ensembl"/>
        </authorList>
    </citation>
    <scope>IDENTIFICATION</scope>
</reference>
<reference evidence="1" key="3">
    <citation type="submission" date="2025-09" db="UniProtKB">
        <authorList>
            <consortium name="Ensembl"/>
        </authorList>
    </citation>
    <scope>IDENTIFICATION</scope>
</reference>
<dbReference type="Pfam" id="PF23670">
    <property type="entry name" value="PIGBOS1"/>
    <property type="match status" value="1"/>
</dbReference>
<keyword evidence="2" id="KW-1185">Reference proteome</keyword>
<dbReference type="KEGG" id="oau:116334623"/>
<dbReference type="RefSeq" id="XP_031613940.1">
    <property type="nucleotide sequence ID" value="XM_031758080.2"/>
</dbReference>
<dbReference type="Ensembl" id="ENSOABT00000073200.1">
    <property type="protein sequence ID" value="ENSOABP00000072213.1"/>
    <property type="gene ID" value="ENSOABG00000036836.1"/>
</dbReference>
<dbReference type="InterPro" id="IPR057394">
    <property type="entry name" value="PIGBOS1"/>
</dbReference>